<dbReference type="PANTHER" id="PTHR14905">
    <property type="entry name" value="NG37"/>
    <property type="match status" value="1"/>
</dbReference>
<keyword evidence="4" id="KW-1185">Reference proteome</keyword>
<evidence type="ECO:0000313" key="4">
    <source>
        <dbReference type="Proteomes" id="UP000178129"/>
    </source>
</evidence>
<feature type="chain" id="PRO_5009446060" evidence="2">
    <location>
        <begin position="29"/>
        <end position="857"/>
    </location>
</feature>
<feature type="compositionally biased region" description="Pro residues" evidence="1">
    <location>
        <begin position="747"/>
        <end position="770"/>
    </location>
</feature>
<evidence type="ECO:0000313" key="3">
    <source>
        <dbReference type="EMBL" id="CZS97326.1"/>
    </source>
</evidence>
<reference evidence="4" key="1">
    <citation type="submission" date="2016-03" db="EMBL/GenBank/DDBJ databases">
        <authorList>
            <person name="Ploux O."/>
        </authorList>
    </citation>
    <scope>NUCLEOTIDE SEQUENCE [LARGE SCALE GENOMIC DNA]</scope>
    <source>
        <strain evidence="4">UK7</strain>
    </source>
</reference>
<keyword evidence="2" id="KW-0732">Signal</keyword>
<organism evidence="3 4">
    <name type="scientific">Rhynchosporium graminicola</name>
    <dbReference type="NCBI Taxonomy" id="2792576"/>
    <lineage>
        <taxon>Eukaryota</taxon>
        <taxon>Fungi</taxon>
        <taxon>Dikarya</taxon>
        <taxon>Ascomycota</taxon>
        <taxon>Pezizomycotina</taxon>
        <taxon>Leotiomycetes</taxon>
        <taxon>Helotiales</taxon>
        <taxon>Ploettnerulaceae</taxon>
        <taxon>Rhynchosporium</taxon>
    </lineage>
</organism>
<feature type="compositionally biased region" description="Low complexity" evidence="1">
    <location>
        <begin position="815"/>
        <end position="831"/>
    </location>
</feature>
<proteinExistence type="predicted"/>
<dbReference type="STRING" id="914237.A0A1E1KH00"/>
<feature type="signal peptide" evidence="2">
    <location>
        <begin position="1"/>
        <end position="28"/>
    </location>
</feature>
<comment type="caution">
    <text evidence="3">The sequence shown here is derived from an EMBL/GenBank/DDBJ whole genome shotgun (WGS) entry which is preliminary data.</text>
</comment>
<evidence type="ECO:0000256" key="1">
    <source>
        <dbReference type="SAM" id="MobiDB-lite"/>
    </source>
</evidence>
<gene>
    <name evidence="3" type="ORF">RCO7_00295</name>
</gene>
<name>A0A1E1KH00_9HELO</name>
<sequence>MAGGSLGFGSLIFASCLVLLLLPSPAAAFGAGNIPSIAQIEGNNFRHGGMILHVLGDVDFEADFDVNIDIEDMLKTIAFIKGHKWTSMMVKRVYFGNWLRDYSQAVDVGSLKGVSAPTIRILVWVLSFLSFGYATEEFEVTEERLGVYRPEEHIDNPKDYADNKDAREYDQRLRGPVQPRELEIDSNTGMKNYIANESGGWATSSGYVRFSLQRSIHFGRLYTNGSGNSKGKEADLCEALRCLGQALHCLEDFGAHTNYCELALRELGYRDVFPHCGTATEINIRGHHVYPLVTGTFGAVDFLHSVLGEATDHFTQTEVEEMDLVLKGAEQTQAGGGTGQRGLFGSGGGTDFASLLSQVPGMGGGLASTARGLQEQSAEQEYQNTLKRSSANTSFAGPPGAHLGYSGNNIPGMSETFDPIKTAKQIYPILEFRDKVVKAISATIAKIPGLEALVEKISETLTVFILSLLSPFIRPIIDAVSKSLKDGSSTVVEASANSQFEPWNDARCDNPTHSMLSKDHFSNKLNGVAGRVATTILQYVAPRVLYAWENPGISVDGVMKDILRTFHHPAVRDEQCELHRNMFNTVRKWVDEQPDRGQLNQILNSASVKAGRNHKEAGGSSNSRDLHDHGALGGHGKTSGSIWTEIRSRDLGAMEGSDATAASNYMGSSSPQSSTPGMAYQSPNFGYQNLPGPGSSSRPTSSQGGYLAPNPTQGSYQGGPPPGSYQQVYNNPPYQQGGYQQNAPYSANPPFPSGGGPPYPPSNAPYPPDYQQPSYGGPGGYGQGPPQGPAGGGYWPQGGPGGPGGFQGGPPQQPPYGNQYPPQQPPYGNQFPPQPPQEPPYPGGGGYPGAGYGGGRY</sequence>
<accession>A0A1E1KH00</accession>
<feature type="compositionally biased region" description="Polar residues" evidence="1">
    <location>
        <begin position="374"/>
        <end position="395"/>
    </location>
</feature>
<dbReference type="AlphaFoldDB" id="A0A1E1KH00"/>
<dbReference type="EMBL" id="FJUW01000013">
    <property type="protein sequence ID" value="CZS97326.1"/>
    <property type="molecule type" value="Genomic_DNA"/>
</dbReference>
<feature type="compositionally biased region" description="Low complexity" evidence="1">
    <location>
        <begin position="724"/>
        <end position="736"/>
    </location>
</feature>
<dbReference type="InterPro" id="IPR010816">
    <property type="entry name" value="Het-C"/>
</dbReference>
<dbReference type="InterPro" id="IPR052577">
    <property type="entry name" value="VWA7"/>
</dbReference>
<evidence type="ECO:0000256" key="2">
    <source>
        <dbReference type="SAM" id="SignalP"/>
    </source>
</evidence>
<feature type="compositionally biased region" description="Gly residues" evidence="1">
    <location>
        <begin position="843"/>
        <end position="857"/>
    </location>
</feature>
<dbReference type="InParanoid" id="A0A1E1KH00"/>
<dbReference type="PANTHER" id="PTHR14905:SF7">
    <property type="entry name" value="VON WILLEBRAND FACTOR A DOMAIN-CONTAINING PROTEIN 7"/>
    <property type="match status" value="1"/>
</dbReference>
<feature type="compositionally biased region" description="Pro residues" evidence="1">
    <location>
        <begin position="832"/>
        <end position="842"/>
    </location>
</feature>
<feature type="compositionally biased region" description="Gly residues" evidence="1">
    <location>
        <begin position="776"/>
        <end position="808"/>
    </location>
</feature>
<dbReference type="Pfam" id="PF07217">
    <property type="entry name" value="Het-C"/>
    <property type="match status" value="1"/>
</dbReference>
<feature type="region of interest" description="Disordered" evidence="1">
    <location>
        <begin position="662"/>
        <end position="857"/>
    </location>
</feature>
<feature type="compositionally biased region" description="Polar residues" evidence="1">
    <location>
        <begin position="662"/>
        <end position="687"/>
    </location>
</feature>
<feature type="region of interest" description="Disordered" evidence="1">
    <location>
        <begin position="606"/>
        <end position="641"/>
    </location>
</feature>
<feature type="region of interest" description="Disordered" evidence="1">
    <location>
        <begin position="366"/>
        <end position="407"/>
    </location>
</feature>
<protein>
    <submittedName>
        <fullName evidence="3">Related to heterokaryon incompatibility Het-C protein</fullName>
    </submittedName>
</protein>
<feature type="compositionally biased region" description="Low complexity" evidence="1">
    <location>
        <begin position="691"/>
        <end position="715"/>
    </location>
</feature>
<dbReference type="Proteomes" id="UP000178129">
    <property type="component" value="Unassembled WGS sequence"/>
</dbReference>